<dbReference type="EMBL" id="QKZL01000004">
    <property type="protein sequence ID" value="PZX17536.1"/>
    <property type="molecule type" value="Genomic_DNA"/>
</dbReference>
<protein>
    <recommendedName>
        <fullName evidence="8">Glycogen synthase</fullName>
        <ecNumber evidence="8">2.4.1.21</ecNumber>
    </recommendedName>
    <alternativeName>
        <fullName evidence="8">Starch [bacterial glycogen] synthase</fullName>
    </alternativeName>
</protein>
<dbReference type="GO" id="GO:0005829">
    <property type="term" value="C:cytosol"/>
    <property type="evidence" value="ECO:0007669"/>
    <property type="project" value="TreeGrafter"/>
</dbReference>
<evidence type="ECO:0000256" key="1">
    <source>
        <dbReference type="ARBA" id="ARBA00001478"/>
    </source>
</evidence>
<feature type="domain" description="Glycosyl transferase family 1" evidence="9">
    <location>
        <begin position="285"/>
        <end position="444"/>
    </location>
</feature>
<organism evidence="11 12">
    <name type="scientific">Palleronia aestuarii</name>
    <dbReference type="NCBI Taxonomy" id="568105"/>
    <lineage>
        <taxon>Bacteria</taxon>
        <taxon>Pseudomonadati</taxon>
        <taxon>Pseudomonadota</taxon>
        <taxon>Alphaproteobacteria</taxon>
        <taxon>Rhodobacterales</taxon>
        <taxon>Roseobacteraceae</taxon>
        <taxon>Palleronia</taxon>
    </lineage>
</organism>
<comment type="similarity">
    <text evidence="4 8">Belongs to the glycosyltransferase 1 family. Bacterial/plant glycogen synthase subfamily.</text>
</comment>
<comment type="caution">
    <text evidence="11">The sequence shown here is derived from an EMBL/GenBank/DDBJ whole genome shotgun (WGS) entry which is preliminary data.</text>
</comment>
<dbReference type="NCBIfam" id="NF001899">
    <property type="entry name" value="PRK00654.1-2"/>
    <property type="match status" value="1"/>
</dbReference>
<dbReference type="GO" id="GO:0009011">
    <property type="term" value="F:alpha-1,4-glucan glucosyltransferase (ADP-glucose donor) activity"/>
    <property type="evidence" value="ECO:0007669"/>
    <property type="project" value="UniProtKB-UniRule"/>
</dbReference>
<comment type="catalytic activity">
    <reaction evidence="1 8">
        <text>[(1-&gt;4)-alpha-D-glucosyl](n) + ADP-alpha-D-glucose = [(1-&gt;4)-alpha-D-glucosyl](n+1) + ADP + H(+)</text>
        <dbReference type="Rhea" id="RHEA:18189"/>
        <dbReference type="Rhea" id="RHEA-COMP:9584"/>
        <dbReference type="Rhea" id="RHEA-COMP:9587"/>
        <dbReference type="ChEBI" id="CHEBI:15378"/>
        <dbReference type="ChEBI" id="CHEBI:15444"/>
        <dbReference type="ChEBI" id="CHEBI:57498"/>
        <dbReference type="ChEBI" id="CHEBI:456216"/>
        <dbReference type="EC" id="2.4.1.21"/>
    </reaction>
</comment>
<dbReference type="GO" id="GO:0004373">
    <property type="term" value="F:alpha-1,4-glucan glucosyltransferase (UDP-glucose donor) activity"/>
    <property type="evidence" value="ECO:0007669"/>
    <property type="project" value="InterPro"/>
</dbReference>
<dbReference type="Pfam" id="PF08323">
    <property type="entry name" value="Glyco_transf_5"/>
    <property type="match status" value="1"/>
</dbReference>
<name>A0A2W7NW58_9RHOB</name>
<evidence type="ECO:0000256" key="5">
    <source>
        <dbReference type="ARBA" id="ARBA00022676"/>
    </source>
</evidence>
<dbReference type="EC" id="2.4.1.21" evidence="8"/>
<dbReference type="Pfam" id="PF00534">
    <property type="entry name" value="Glycos_transf_1"/>
    <property type="match status" value="1"/>
</dbReference>
<dbReference type="PANTHER" id="PTHR45825">
    <property type="entry name" value="GRANULE-BOUND STARCH SYNTHASE 1, CHLOROPLASTIC/AMYLOPLASTIC"/>
    <property type="match status" value="1"/>
</dbReference>
<sequence>MMRVLSVASECAPLVKTGGLADVAGALPAALAPLDVDMRVLLPGYPQVVSYLTDHRQIARLDALQGGPAEILSAELAGLRVFVLHAPHLFDRDGGIYLGPDGTDWPDNPQRFAALARAGAEIARGLLPGWAPDLVHCHDWQAGLVPYYLKKSGIDVASILTIHNIAFQGLAAADLMEPLELDPADFTSEGFEYWGHVSFLKAGLVWADGISTVSPTYAHELMLPEFGMGLDGLMRHRADDLHGILNGIDETAWNPAQNDHAISYRTERGKARATTALRRELGLPDNDGTLAVVISRLTEQKGLDLLIEALPDFLDRGGQIALLGTGEARIERAWRDAAATHESVAVRIGYDEILSHKMIAGGQAIIVPSRFEPCGLTQLYGLRYGTIPVVAHTGGLADTVIDANDAALKTGVATGLSFMPGSRDSLAHALRRLVVLRGNRDTWSRMVRNAMRHPVGWGESAEQYLDLYRSVVRPL</sequence>
<dbReference type="CDD" id="cd03791">
    <property type="entry name" value="GT5_Glycogen_synthase_DULL1-like"/>
    <property type="match status" value="1"/>
</dbReference>
<dbReference type="AlphaFoldDB" id="A0A2W7NW58"/>
<evidence type="ECO:0000259" key="9">
    <source>
        <dbReference type="Pfam" id="PF00534"/>
    </source>
</evidence>
<evidence type="ECO:0000256" key="6">
    <source>
        <dbReference type="ARBA" id="ARBA00022679"/>
    </source>
</evidence>
<comment type="function">
    <text evidence="2 8">Synthesizes alpha-1,4-glucan chains using ADP-glucose.</text>
</comment>
<dbReference type="InterPro" id="IPR001296">
    <property type="entry name" value="Glyco_trans_1"/>
</dbReference>
<evidence type="ECO:0000313" key="11">
    <source>
        <dbReference type="EMBL" id="PZX17536.1"/>
    </source>
</evidence>
<dbReference type="Gene3D" id="3.40.50.2000">
    <property type="entry name" value="Glycogen Phosphorylase B"/>
    <property type="match status" value="2"/>
</dbReference>
<accession>A0A2W7NW58</accession>
<dbReference type="HAMAP" id="MF_00484">
    <property type="entry name" value="Glycogen_synth"/>
    <property type="match status" value="1"/>
</dbReference>
<comment type="pathway">
    <text evidence="3 8">Glycan biosynthesis; glycogen biosynthesis.</text>
</comment>
<dbReference type="UniPathway" id="UPA00164"/>
<dbReference type="PANTHER" id="PTHR45825:SF11">
    <property type="entry name" value="ALPHA AMYLASE DOMAIN-CONTAINING PROTEIN"/>
    <property type="match status" value="1"/>
</dbReference>
<keyword evidence="12" id="KW-1185">Reference proteome</keyword>
<proteinExistence type="inferred from homology"/>
<dbReference type="SUPFAM" id="SSF53756">
    <property type="entry name" value="UDP-Glycosyltransferase/glycogen phosphorylase"/>
    <property type="match status" value="1"/>
</dbReference>
<evidence type="ECO:0000256" key="8">
    <source>
        <dbReference type="HAMAP-Rule" id="MF_00484"/>
    </source>
</evidence>
<evidence type="ECO:0000313" key="12">
    <source>
        <dbReference type="Proteomes" id="UP000248916"/>
    </source>
</evidence>
<evidence type="ECO:0000256" key="4">
    <source>
        <dbReference type="ARBA" id="ARBA00010281"/>
    </source>
</evidence>
<dbReference type="GO" id="GO:0005978">
    <property type="term" value="P:glycogen biosynthetic process"/>
    <property type="evidence" value="ECO:0007669"/>
    <property type="project" value="UniProtKB-UniRule"/>
</dbReference>
<evidence type="ECO:0000256" key="7">
    <source>
        <dbReference type="ARBA" id="ARBA00023056"/>
    </source>
</evidence>
<dbReference type="OrthoDB" id="9808590at2"/>
<dbReference type="InterPro" id="IPR011835">
    <property type="entry name" value="GS/SS"/>
</dbReference>
<dbReference type="RefSeq" id="WP_111536444.1">
    <property type="nucleotide sequence ID" value="NZ_QKZL01000004.1"/>
</dbReference>
<feature type="domain" description="Starch synthase catalytic" evidence="10">
    <location>
        <begin position="3"/>
        <end position="236"/>
    </location>
</feature>
<keyword evidence="6 8" id="KW-0808">Transferase</keyword>
<dbReference type="Proteomes" id="UP000248916">
    <property type="component" value="Unassembled WGS sequence"/>
</dbReference>
<keyword evidence="7 8" id="KW-0320">Glycogen biosynthesis</keyword>
<feature type="binding site" evidence="8">
    <location>
        <position position="16"/>
    </location>
    <ligand>
        <name>ADP-alpha-D-glucose</name>
        <dbReference type="ChEBI" id="CHEBI:57498"/>
    </ligand>
</feature>
<dbReference type="InterPro" id="IPR013534">
    <property type="entry name" value="Starch_synth_cat_dom"/>
</dbReference>
<reference evidence="11 12" key="1">
    <citation type="submission" date="2018-06" db="EMBL/GenBank/DDBJ databases">
        <title>Genomic Encyclopedia of Archaeal and Bacterial Type Strains, Phase II (KMG-II): from individual species to whole genera.</title>
        <authorList>
            <person name="Goeker M."/>
        </authorList>
    </citation>
    <scope>NUCLEOTIDE SEQUENCE [LARGE SCALE GENOMIC DNA]</scope>
    <source>
        <strain evidence="11 12">DSM 22009</strain>
    </source>
</reference>
<gene>
    <name evidence="8" type="primary">glgA</name>
    <name evidence="11" type="ORF">LX81_01261</name>
</gene>
<evidence type="ECO:0000256" key="3">
    <source>
        <dbReference type="ARBA" id="ARBA00004964"/>
    </source>
</evidence>
<dbReference type="NCBIfam" id="TIGR02095">
    <property type="entry name" value="glgA"/>
    <property type="match status" value="1"/>
</dbReference>
<keyword evidence="5 8" id="KW-0328">Glycosyltransferase</keyword>
<evidence type="ECO:0000256" key="2">
    <source>
        <dbReference type="ARBA" id="ARBA00002764"/>
    </source>
</evidence>
<evidence type="ECO:0000259" key="10">
    <source>
        <dbReference type="Pfam" id="PF08323"/>
    </source>
</evidence>